<evidence type="ECO:0000256" key="1">
    <source>
        <dbReference type="SAM" id="Phobius"/>
    </source>
</evidence>
<dbReference type="AlphaFoldDB" id="A0A086ZFK5"/>
<feature type="transmembrane region" description="Helical" evidence="1">
    <location>
        <begin position="104"/>
        <end position="125"/>
    </location>
</feature>
<gene>
    <name evidence="2" type="ORF">BBOH_1668</name>
</gene>
<feature type="transmembrane region" description="Helical" evidence="1">
    <location>
        <begin position="54"/>
        <end position="73"/>
    </location>
</feature>
<keyword evidence="1" id="KW-0472">Membrane</keyword>
<dbReference type="STRING" id="1437606.BBOH_1668"/>
<organism evidence="2 3">
    <name type="scientific">Bifidobacterium bohemicum DSM 22767</name>
    <dbReference type="NCBI Taxonomy" id="1437606"/>
    <lineage>
        <taxon>Bacteria</taxon>
        <taxon>Bacillati</taxon>
        <taxon>Actinomycetota</taxon>
        <taxon>Actinomycetes</taxon>
        <taxon>Bifidobacteriales</taxon>
        <taxon>Bifidobacteriaceae</taxon>
        <taxon>Bifidobacterium</taxon>
    </lineage>
</organism>
<comment type="caution">
    <text evidence="2">The sequence shown here is derived from an EMBL/GenBank/DDBJ whole genome shotgun (WGS) entry which is preliminary data.</text>
</comment>
<sequence>MNATSGVRSTNPESRRIFRAQAIFCWSYPIASILRIGGIGIITYRFDLSCTATAVLYNFVVPLLLGIIYWLGAGTFNDKTMLFSGTWMMLLSWSTILLGIPAGYLAMAIVDGGGLLVAAIVSAVLTHHNALTSTENLLQGHQA</sequence>
<accession>A0A086ZFK5</accession>
<evidence type="ECO:0000313" key="3">
    <source>
        <dbReference type="Proteomes" id="UP000029096"/>
    </source>
</evidence>
<protein>
    <submittedName>
        <fullName evidence="2">Uncharacterized protein</fullName>
    </submittedName>
</protein>
<reference evidence="2 3" key="1">
    <citation type="submission" date="2014-03" db="EMBL/GenBank/DDBJ databases">
        <title>Genomics of Bifidobacteria.</title>
        <authorList>
            <person name="Ventura M."/>
            <person name="Milani C."/>
            <person name="Lugli G.A."/>
        </authorList>
    </citation>
    <scope>NUCLEOTIDE SEQUENCE [LARGE SCALE GENOMIC DNA]</scope>
    <source>
        <strain evidence="2 3">DSM 22767</strain>
    </source>
</reference>
<keyword evidence="1" id="KW-1133">Transmembrane helix</keyword>
<name>A0A086ZFK5_9BIFI</name>
<feature type="transmembrane region" description="Helical" evidence="1">
    <location>
        <begin position="80"/>
        <end position="98"/>
    </location>
</feature>
<dbReference type="EMBL" id="JGYP01000003">
    <property type="protein sequence ID" value="KFI45305.1"/>
    <property type="molecule type" value="Genomic_DNA"/>
</dbReference>
<evidence type="ECO:0000313" key="2">
    <source>
        <dbReference type="EMBL" id="KFI45305.1"/>
    </source>
</evidence>
<dbReference type="Proteomes" id="UP000029096">
    <property type="component" value="Unassembled WGS sequence"/>
</dbReference>
<proteinExistence type="predicted"/>
<feature type="transmembrane region" description="Helical" evidence="1">
    <location>
        <begin position="21"/>
        <end position="42"/>
    </location>
</feature>
<keyword evidence="1" id="KW-0812">Transmembrane</keyword>
<keyword evidence="3" id="KW-1185">Reference proteome</keyword>